<dbReference type="PANTHER" id="PTHR36617:SF16">
    <property type="entry name" value="OS04G0516500 PROTEIN"/>
    <property type="match status" value="1"/>
</dbReference>
<evidence type="ECO:0000313" key="1">
    <source>
        <dbReference type="EMBL" id="KAK8579162.1"/>
    </source>
</evidence>
<dbReference type="Proteomes" id="UP001472677">
    <property type="component" value="Unassembled WGS sequence"/>
</dbReference>
<proteinExistence type="predicted"/>
<dbReference type="EMBL" id="JBBPBM010000006">
    <property type="protein sequence ID" value="KAK8579162.1"/>
    <property type="molecule type" value="Genomic_DNA"/>
</dbReference>
<evidence type="ECO:0000313" key="2">
    <source>
        <dbReference type="Proteomes" id="UP001472677"/>
    </source>
</evidence>
<dbReference type="PANTHER" id="PTHR36617">
    <property type="entry name" value="PROTEIN, PUTATIVE-RELATED"/>
    <property type="match status" value="1"/>
</dbReference>
<gene>
    <name evidence="1" type="ORF">V6N12_069491</name>
</gene>
<sequence>MDFGDGQSILFWHDCWCLDFPLLQIFPRLFSLAMNVMALVHEYVEEASFSHNNWRLFFRRELRVFEVQQLGELVAIVSCFSLGERGEDRLVWKPSSTG</sequence>
<name>A0ABR2FE06_9ROSI</name>
<accession>A0ABR2FE06</accession>
<protein>
    <submittedName>
        <fullName evidence="1">Uncharacterized protein</fullName>
    </submittedName>
</protein>
<keyword evidence="2" id="KW-1185">Reference proteome</keyword>
<comment type="caution">
    <text evidence="1">The sequence shown here is derived from an EMBL/GenBank/DDBJ whole genome shotgun (WGS) entry which is preliminary data.</text>
</comment>
<reference evidence="1 2" key="1">
    <citation type="journal article" date="2024" name="G3 (Bethesda)">
        <title>Genome assembly of Hibiscus sabdariffa L. provides insights into metabolisms of medicinal natural products.</title>
        <authorList>
            <person name="Kim T."/>
        </authorList>
    </citation>
    <scope>NUCLEOTIDE SEQUENCE [LARGE SCALE GENOMIC DNA]</scope>
    <source>
        <strain evidence="1">TK-2024</strain>
        <tissue evidence="1">Old leaves</tissue>
    </source>
</reference>
<organism evidence="1 2">
    <name type="scientific">Hibiscus sabdariffa</name>
    <name type="common">roselle</name>
    <dbReference type="NCBI Taxonomy" id="183260"/>
    <lineage>
        <taxon>Eukaryota</taxon>
        <taxon>Viridiplantae</taxon>
        <taxon>Streptophyta</taxon>
        <taxon>Embryophyta</taxon>
        <taxon>Tracheophyta</taxon>
        <taxon>Spermatophyta</taxon>
        <taxon>Magnoliopsida</taxon>
        <taxon>eudicotyledons</taxon>
        <taxon>Gunneridae</taxon>
        <taxon>Pentapetalae</taxon>
        <taxon>rosids</taxon>
        <taxon>malvids</taxon>
        <taxon>Malvales</taxon>
        <taxon>Malvaceae</taxon>
        <taxon>Malvoideae</taxon>
        <taxon>Hibiscus</taxon>
    </lineage>
</organism>